<dbReference type="SUPFAM" id="SSF53822">
    <property type="entry name" value="Periplasmic binding protein-like I"/>
    <property type="match status" value="1"/>
</dbReference>
<feature type="domain" description="HTH lacI-type" evidence="5">
    <location>
        <begin position="4"/>
        <end position="58"/>
    </location>
</feature>
<gene>
    <name evidence="6" type="ORF">BUFA31_22860</name>
</gene>
<dbReference type="Proteomes" id="UP000620147">
    <property type="component" value="Unassembled WGS sequence"/>
</dbReference>
<evidence type="ECO:0000256" key="1">
    <source>
        <dbReference type="ARBA" id="ARBA00022491"/>
    </source>
</evidence>
<evidence type="ECO:0000256" key="2">
    <source>
        <dbReference type="ARBA" id="ARBA00023015"/>
    </source>
</evidence>
<reference evidence="6 7" key="1">
    <citation type="submission" date="2020-06" db="EMBL/GenBank/DDBJ databases">
        <title>Characterization of fructooligosaccharide metabolism and fructooligosaccharide-degrading enzymes in human commensal butyrate producers.</title>
        <authorList>
            <person name="Tanno H."/>
            <person name="Fujii T."/>
            <person name="Hirano K."/>
            <person name="Maeno S."/>
            <person name="Tonozuka T."/>
            <person name="Sakamoto M."/>
            <person name="Ohkuma M."/>
            <person name="Tochio T."/>
            <person name="Endo A."/>
        </authorList>
    </citation>
    <scope>NUCLEOTIDE SEQUENCE [LARGE SCALE GENOMIC DNA]</scope>
    <source>
        <strain evidence="6 7">JCM 31056</strain>
    </source>
</reference>
<proteinExistence type="predicted"/>
<evidence type="ECO:0000256" key="3">
    <source>
        <dbReference type="ARBA" id="ARBA00023125"/>
    </source>
</evidence>
<sequence>MKTITSVELAKLAGVSQSTVSRCLNDSPLVSEKTKARVKKLAEEYSFQFNTNARGLKTNRTGVIGYVFSEDFTGFANHYIQSDIYYRIRMQLVKEGLDLVPVFDEGKYGEFFSIEKSISNRRFDALIFNRPQVDERVKSLLHETKIPFIYIYDTNESLDESYMIAPSHSQIGGLVGKAFCEAGYTRFVEIIGPQDRIDVIHKHEAFARVLHQHGHKLSDTHILHADYNLKQATQQVLEHIELFQPGTACFAQNDMMALGALEALREQGIQVPDDVALIGSDNIPMGNWFTPHLTTVAVDYDKIINLTVEWVMAMASNKLPDTYRYILDSKLIIRDTFCPSAGE</sequence>
<evidence type="ECO:0000259" key="5">
    <source>
        <dbReference type="PROSITE" id="PS50932"/>
    </source>
</evidence>
<dbReference type="InterPro" id="IPR010982">
    <property type="entry name" value="Lambda_DNA-bd_dom_sf"/>
</dbReference>
<dbReference type="EMBL" id="BLYJ01000035">
    <property type="protein sequence ID" value="GFO89122.1"/>
    <property type="molecule type" value="Genomic_DNA"/>
</dbReference>
<organism evidence="6 7">
    <name type="scientific">Butyricicoccus faecihominis</name>
    <dbReference type="NCBI Taxonomy" id="1712515"/>
    <lineage>
        <taxon>Bacteria</taxon>
        <taxon>Bacillati</taxon>
        <taxon>Bacillota</taxon>
        <taxon>Clostridia</taxon>
        <taxon>Eubacteriales</taxon>
        <taxon>Butyricicoccaceae</taxon>
        <taxon>Butyricicoccus</taxon>
    </lineage>
</organism>
<dbReference type="InterPro" id="IPR000843">
    <property type="entry name" value="HTH_LacI"/>
</dbReference>
<keyword evidence="1" id="KW-0678">Repressor</keyword>
<dbReference type="Gene3D" id="3.40.50.2300">
    <property type="match status" value="2"/>
</dbReference>
<dbReference type="PROSITE" id="PS50932">
    <property type="entry name" value="HTH_LACI_2"/>
    <property type="match status" value="1"/>
</dbReference>
<dbReference type="CDD" id="cd06267">
    <property type="entry name" value="PBP1_LacI_sugar_binding-like"/>
    <property type="match status" value="1"/>
</dbReference>
<dbReference type="SUPFAM" id="SSF47413">
    <property type="entry name" value="lambda repressor-like DNA-binding domains"/>
    <property type="match status" value="1"/>
</dbReference>
<name>A0ABQ1E2J6_9FIRM</name>
<dbReference type="Gene3D" id="1.10.260.40">
    <property type="entry name" value="lambda repressor-like DNA-binding domains"/>
    <property type="match status" value="1"/>
</dbReference>
<dbReference type="PANTHER" id="PTHR30146">
    <property type="entry name" value="LACI-RELATED TRANSCRIPTIONAL REPRESSOR"/>
    <property type="match status" value="1"/>
</dbReference>
<comment type="caution">
    <text evidence="6">The sequence shown here is derived from an EMBL/GenBank/DDBJ whole genome shotgun (WGS) entry which is preliminary data.</text>
</comment>
<dbReference type="InterPro" id="IPR028082">
    <property type="entry name" value="Peripla_BP_I"/>
</dbReference>
<accession>A0ABQ1E2J6</accession>
<dbReference type="SMART" id="SM00354">
    <property type="entry name" value="HTH_LACI"/>
    <property type="match status" value="1"/>
</dbReference>
<dbReference type="PANTHER" id="PTHR30146:SF148">
    <property type="entry name" value="HTH-TYPE TRANSCRIPTIONAL REPRESSOR PURR-RELATED"/>
    <property type="match status" value="1"/>
</dbReference>
<evidence type="ECO:0000313" key="6">
    <source>
        <dbReference type="EMBL" id="GFO89122.1"/>
    </source>
</evidence>
<dbReference type="InterPro" id="IPR046335">
    <property type="entry name" value="LacI/GalR-like_sensor"/>
</dbReference>
<protein>
    <submittedName>
        <fullName evidence="6">LacI family transcriptional regulator</fullName>
    </submittedName>
</protein>
<evidence type="ECO:0000256" key="4">
    <source>
        <dbReference type="ARBA" id="ARBA00023163"/>
    </source>
</evidence>
<evidence type="ECO:0000313" key="7">
    <source>
        <dbReference type="Proteomes" id="UP000620147"/>
    </source>
</evidence>
<keyword evidence="4" id="KW-0804">Transcription</keyword>
<dbReference type="CDD" id="cd01392">
    <property type="entry name" value="HTH_LacI"/>
    <property type="match status" value="1"/>
</dbReference>
<keyword evidence="2" id="KW-0805">Transcription regulation</keyword>
<dbReference type="RefSeq" id="WP_188886845.1">
    <property type="nucleotide sequence ID" value="NZ_BLYJ01000035.1"/>
</dbReference>
<keyword evidence="3" id="KW-0238">DNA-binding</keyword>
<dbReference type="Pfam" id="PF13377">
    <property type="entry name" value="Peripla_BP_3"/>
    <property type="match status" value="1"/>
</dbReference>
<dbReference type="Pfam" id="PF00356">
    <property type="entry name" value="LacI"/>
    <property type="match status" value="1"/>
</dbReference>
<keyword evidence="7" id="KW-1185">Reference proteome</keyword>